<name>A0ABQ9WND7_9EUKA</name>
<reference evidence="1 2" key="1">
    <citation type="journal article" date="2022" name="bioRxiv">
        <title>Genomics of Preaxostyla Flagellates Illuminates Evolutionary Transitions and the Path Towards Mitochondrial Loss.</title>
        <authorList>
            <person name="Novak L.V.F."/>
            <person name="Treitli S.C."/>
            <person name="Pyrih J."/>
            <person name="Halakuc P."/>
            <person name="Pipaliya S.V."/>
            <person name="Vacek V."/>
            <person name="Brzon O."/>
            <person name="Soukal P."/>
            <person name="Eme L."/>
            <person name="Dacks J.B."/>
            <person name="Karnkowska A."/>
            <person name="Elias M."/>
            <person name="Hampl V."/>
        </authorList>
    </citation>
    <scope>NUCLEOTIDE SEQUENCE [LARGE SCALE GENOMIC DNA]</scope>
    <source>
        <strain evidence="1">NAU3</strain>
        <tissue evidence="1">Gut</tissue>
    </source>
</reference>
<organism evidence="1 2">
    <name type="scientific">Blattamonas nauphoetae</name>
    <dbReference type="NCBI Taxonomy" id="2049346"/>
    <lineage>
        <taxon>Eukaryota</taxon>
        <taxon>Metamonada</taxon>
        <taxon>Preaxostyla</taxon>
        <taxon>Oxymonadida</taxon>
        <taxon>Blattamonas</taxon>
    </lineage>
</organism>
<dbReference type="Proteomes" id="UP001281761">
    <property type="component" value="Unassembled WGS sequence"/>
</dbReference>
<evidence type="ECO:0000313" key="1">
    <source>
        <dbReference type="EMBL" id="KAK2940995.1"/>
    </source>
</evidence>
<proteinExistence type="predicted"/>
<gene>
    <name evidence="1" type="ORF">BLNAU_24089</name>
</gene>
<accession>A0ABQ9WND7</accession>
<sequence length="151" mass="16832">MDLKNIWCVLTDGWESDLQSTHADHCCSGAGGFTKPAHPHLRTSKVRRQRIRRSLPLPHVIFLTSLHVVWKLQHVESIQAGASGMLPQKFCRRTQFLLVIIGLPVHIPLPSCFLATHMDNGNVNVVFDYASPSPEVVNGLSDWMIGQISIS</sequence>
<protein>
    <submittedName>
        <fullName evidence="1">Uncharacterized protein</fullName>
    </submittedName>
</protein>
<evidence type="ECO:0000313" key="2">
    <source>
        <dbReference type="Proteomes" id="UP001281761"/>
    </source>
</evidence>
<keyword evidence="2" id="KW-1185">Reference proteome</keyword>
<dbReference type="EMBL" id="JARBJD010000568">
    <property type="protein sequence ID" value="KAK2940995.1"/>
    <property type="molecule type" value="Genomic_DNA"/>
</dbReference>
<comment type="caution">
    <text evidence="1">The sequence shown here is derived from an EMBL/GenBank/DDBJ whole genome shotgun (WGS) entry which is preliminary data.</text>
</comment>